<accession>A0A6N7XBP8</accession>
<dbReference type="GO" id="GO:0016791">
    <property type="term" value="F:phosphatase activity"/>
    <property type="evidence" value="ECO:0007669"/>
    <property type="project" value="TreeGrafter"/>
</dbReference>
<name>A0A6N7XBP8_9ACTN</name>
<dbReference type="EMBL" id="VUNC01000004">
    <property type="protein sequence ID" value="MST72767.1"/>
    <property type="molecule type" value="Genomic_DNA"/>
</dbReference>
<dbReference type="AlphaFoldDB" id="A0A6N7XBP8"/>
<dbReference type="RefSeq" id="WP_154435230.1">
    <property type="nucleotide sequence ID" value="NZ_VUNC01000004.1"/>
</dbReference>
<dbReference type="Pfam" id="PF08282">
    <property type="entry name" value="Hydrolase_3"/>
    <property type="match status" value="1"/>
</dbReference>
<sequence length="265" mass="29678">MIKLVASDMDGTLLDQDSKVPPETYDLIRALGRHGVHFCASSGRRYDTLCEFFAPVRDQMDFVASNGTQVYVDGRMVDREVYSTAALRRLQRSVGMFDCLHLAVFDKRVSYLLDEMASYERELDKDLPNAERASYVPGPEVSVIKASIYCDRDDVVMDMAYALQREMGSAFTFAPSGKRWIDVIPRGVSKATGLRQVMLAHGIEPSEVMAFGDAMNDYEILRMVGHSRAMGNGRYAIRQVADKVIGTNAEHSVQAEMRQLLEQLG</sequence>
<dbReference type="PANTHER" id="PTHR10000">
    <property type="entry name" value="PHOSPHOSERINE PHOSPHATASE"/>
    <property type="match status" value="1"/>
</dbReference>
<dbReference type="NCBIfam" id="TIGR01484">
    <property type="entry name" value="HAD-SF-IIB"/>
    <property type="match status" value="1"/>
</dbReference>
<comment type="caution">
    <text evidence="1">The sequence shown here is derived from an EMBL/GenBank/DDBJ whole genome shotgun (WGS) entry which is preliminary data.</text>
</comment>
<protein>
    <submittedName>
        <fullName evidence="1">HAD family phosphatase</fullName>
    </submittedName>
</protein>
<evidence type="ECO:0000313" key="2">
    <source>
        <dbReference type="Proteomes" id="UP000469325"/>
    </source>
</evidence>
<dbReference type="InterPro" id="IPR023214">
    <property type="entry name" value="HAD_sf"/>
</dbReference>
<gene>
    <name evidence="1" type="ORF">FYJ68_06570</name>
</gene>
<organism evidence="1 2">
    <name type="scientific">Olsenella porci</name>
    <dbReference type="NCBI Taxonomy" id="2652279"/>
    <lineage>
        <taxon>Bacteria</taxon>
        <taxon>Bacillati</taxon>
        <taxon>Actinomycetota</taxon>
        <taxon>Coriobacteriia</taxon>
        <taxon>Coriobacteriales</taxon>
        <taxon>Atopobiaceae</taxon>
        <taxon>Olsenella</taxon>
    </lineage>
</organism>
<keyword evidence="2" id="KW-1185">Reference proteome</keyword>
<dbReference type="InterPro" id="IPR036412">
    <property type="entry name" value="HAD-like_sf"/>
</dbReference>
<dbReference type="Proteomes" id="UP000469325">
    <property type="component" value="Unassembled WGS sequence"/>
</dbReference>
<evidence type="ECO:0000313" key="1">
    <source>
        <dbReference type="EMBL" id="MST72767.1"/>
    </source>
</evidence>
<reference evidence="1 2" key="1">
    <citation type="submission" date="2019-08" db="EMBL/GenBank/DDBJ databases">
        <title>In-depth cultivation of the pig gut microbiome towards novel bacterial diversity and tailored functional studies.</title>
        <authorList>
            <person name="Wylensek D."/>
            <person name="Hitch T.C.A."/>
            <person name="Clavel T."/>
        </authorList>
    </citation>
    <scope>NUCLEOTIDE SEQUENCE [LARGE SCALE GENOMIC DNA]</scope>
    <source>
        <strain evidence="1 2">CA-Schmier-601-WT-1</strain>
    </source>
</reference>
<dbReference type="GO" id="GO:0000287">
    <property type="term" value="F:magnesium ion binding"/>
    <property type="evidence" value="ECO:0007669"/>
    <property type="project" value="TreeGrafter"/>
</dbReference>
<proteinExistence type="predicted"/>
<dbReference type="GO" id="GO:0005829">
    <property type="term" value="C:cytosol"/>
    <property type="evidence" value="ECO:0007669"/>
    <property type="project" value="TreeGrafter"/>
</dbReference>
<dbReference type="SFLD" id="SFLDS00003">
    <property type="entry name" value="Haloacid_Dehalogenase"/>
    <property type="match status" value="1"/>
</dbReference>
<dbReference type="SUPFAM" id="SSF56784">
    <property type="entry name" value="HAD-like"/>
    <property type="match status" value="1"/>
</dbReference>
<dbReference type="Gene3D" id="3.30.1240.10">
    <property type="match status" value="1"/>
</dbReference>
<dbReference type="PROSITE" id="PS01229">
    <property type="entry name" value="COF_2"/>
    <property type="match status" value="1"/>
</dbReference>
<dbReference type="InterPro" id="IPR006379">
    <property type="entry name" value="HAD-SF_hydro_IIB"/>
</dbReference>
<dbReference type="PANTHER" id="PTHR10000:SF8">
    <property type="entry name" value="HAD SUPERFAMILY HYDROLASE-LIKE, TYPE 3"/>
    <property type="match status" value="1"/>
</dbReference>
<dbReference type="SFLD" id="SFLDG01140">
    <property type="entry name" value="C2.B:_Phosphomannomutase_and_P"/>
    <property type="match status" value="1"/>
</dbReference>
<dbReference type="Gene3D" id="3.40.50.1000">
    <property type="entry name" value="HAD superfamily/HAD-like"/>
    <property type="match status" value="1"/>
</dbReference>